<dbReference type="OrthoDB" id="2507671at2759"/>
<dbReference type="EMBL" id="AVOT02005665">
    <property type="protein sequence ID" value="MBW0479645.1"/>
    <property type="molecule type" value="Genomic_DNA"/>
</dbReference>
<feature type="region of interest" description="Disordered" evidence="1">
    <location>
        <begin position="1"/>
        <end position="24"/>
    </location>
</feature>
<evidence type="ECO:0000313" key="2">
    <source>
        <dbReference type="EMBL" id="MBW0479645.1"/>
    </source>
</evidence>
<sequence>MQRLPLELLKSKNPEHSHDSTENILVHPPFRKFNEQEPSQICQMSESLLMPRRFQAQLCNHRDSDKPVILQDIYNKFKEIKKDKIQGRRTVDALIDTLKERSLVWSSERDTEANISSFC</sequence>
<protein>
    <submittedName>
        <fullName evidence="2">Uncharacterized protein</fullName>
    </submittedName>
</protein>
<dbReference type="AlphaFoldDB" id="A0A9Q3CAG4"/>
<proteinExistence type="predicted"/>
<evidence type="ECO:0000313" key="3">
    <source>
        <dbReference type="Proteomes" id="UP000765509"/>
    </source>
</evidence>
<dbReference type="Proteomes" id="UP000765509">
    <property type="component" value="Unassembled WGS sequence"/>
</dbReference>
<comment type="caution">
    <text evidence="2">The sequence shown here is derived from an EMBL/GenBank/DDBJ whole genome shotgun (WGS) entry which is preliminary data.</text>
</comment>
<name>A0A9Q3CAG4_9BASI</name>
<evidence type="ECO:0000256" key="1">
    <source>
        <dbReference type="SAM" id="MobiDB-lite"/>
    </source>
</evidence>
<reference evidence="2" key="1">
    <citation type="submission" date="2021-03" db="EMBL/GenBank/DDBJ databases">
        <title>Draft genome sequence of rust myrtle Austropuccinia psidii MF-1, a brazilian biotype.</title>
        <authorList>
            <person name="Quecine M.C."/>
            <person name="Pachon D.M.R."/>
            <person name="Bonatelli M.L."/>
            <person name="Correr F.H."/>
            <person name="Franceschini L.M."/>
            <person name="Leite T.F."/>
            <person name="Margarido G.R.A."/>
            <person name="Almeida C.A."/>
            <person name="Ferrarezi J.A."/>
            <person name="Labate C.A."/>
        </authorList>
    </citation>
    <scope>NUCLEOTIDE SEQUENCE</scope>
    <source>
        <strain evidence="2">MF-1</strain>
    </source>
</reference>
<gene>
    <name evidence="2" type="ORF">O181_019360</name>
</gene>
<feature type="compositionally biased region" description="Basic and acidic residues" evidence="1">
    <location>
        <begin position="9"/>
        <end position="21"/>
    </location>
</feature>
<organism evidence="2 3">
    <name type="scientific">Austropuccinia psidii MF-1</name>
    <dbReference type="NCBI Taxonomy" id="1389203"/>
    <lineage>
        <taxon>Eukaryota</taxon>
        <taxon>Fungi</taxon>
        <taxon>Dikarya</taxon>
        <taxon>Basidiomycota</taxon>
        <taxon>Pucciniomycotina</taxon>
        <taxon>Pucciniomycetes</taxon>
        <taxon>Pucciniales</taxon>
        <taxon>Sphaerophragmiaceae</taxon>
        <taxon>Austropuccinia</taxon>
    </lineage>
</organism>
<accession>A0A9Q3CAG4</accession>
<keyword evidence="3" id="KW-1185">Reference proteome</keyword>